<dbReference type="GeneID" id="136088982"/>
<gene>
    <name evidence="4" type="primary">LOC136088982</name>
</gene>
<name>A0ABM4D7U8_HYDVU</name>
<accession>A0ABM4D7U8</accession>
<feature type="compositionally biased region" description="Basic residues" evidence="1">
    <location>
        <begin position="305"/>
        <end position="314"/>
    </location>
</feature>
<evidence type="ECO:0000256" key="1">
    <source>
        <dbReference type="SAM" id="MobiDB-lite"/>
    </source>
</evidence>
<reference evidence="4" key="1">
    <citation type="submission" date="2025-08" db="UniProtKB">
        <authorList>
            <consortium name="RefSeq"/>
        </authorList>
    </citation>
    <scope>IDENTIFICATION</scope>
</reference>
<proteinExistence type="predicted"/>
<feature type="compositionally biased region" description="Polar residues" evidence="1">
    <location>
        <begin position="251"/>
        <end position="266"/>
    </location>
</feature>
<protein>
    <submittedName>
        <fullName evidence="4">Uncharacterized protein LOC136088982</fullName>
    </submittedName>
</protein>
<organism evidence="3 4">
    <name type="scientific">Hydra vulgaris</name>
    <name type="common">Hydra</name>
    <name type="synonym">Hydra attenuata</name>
    <dbReference type="NCBI Taxonomy" id="6087"/>
    <lineage>
        <taxon>Eukaryota</taxon>
        <taxon>Metazoa</taxon>
        <taxon>Cnidaria</taxon>
        <taxon>Hydrozoa</taxon>
        <taxon>Hydroidolina</taxon>
        <taxon>Anthoathecata</taxon>
        <taxon>Aplanulata</taxon>
        <taxon>Hydridae</taxon>
        <taxon>Hydra</taxon>
    </lineage>
</organism>
<evidence type="ECO:0000313" key="3">
    <source>
        <dbReference type="Proteomes" id="UP001652625"/>
    </source>
</evidence>
<feature type="region of interest" description="Disordered" evidence="1">
    <location>
        <begin position="248"/>
        <end position="285"/>
    </location>
</feature>
<feature type="compositionally biased region" description="Basic and acidic residues" evidence="1">
    <location>
        <begin position="269"/>
        <end position="278"/>
    </location>
</feature>
<feature type="region of interest" description="Disordered" evidence="1">
    <location>
        <begin position="301"/>
        <end position="322"/>
    </location>
</feature>
<evidence type="ECO:0000313" key="4">
    <source>
        <dbReference type="RefSeq" id="XP_065670384.1"/>
    </source>
</evidence>
<keyword evidence="3" id="KW-1185">Reference proteome</keyword>
<feature type="domain" description="DDE-1" evidence="2">
    <location>
        <begin position="9"/>
        <end position="162"/>
    </location>
</feature>
<evidence type="ECO:0000259" key="2">
    <source>
        <dbReference type="Pfam" id="PF03184"/>
    </source>
</evidence>
<dbReference type="PANTHER" id="PTHR19303">
    <property type="entry name" value="TRANSPOSON"/>
    <property type="match status" value="1"/>
</dbReference>
<dbReference type="RefSeq" id="XP_065670384.1">
    <property type="nucleotide sequence ID" value="XM_065814312.1"/>
</dbReference>
<dbReference type="InterPro" id="IPR036397">
    <property type="entry name" value="RNaseH_sf"/>
</dbReference>
<dbReference type="Gene3D" id="3.30.420.10">
    <property type="entry name" value="Ribonuclease H-like superfamily/Ribonuclease H"/>
    <property type="match status" value="1"/>
</dbReference>
<dbReference type="PANTHER" id="PTHR19303:SF74">
    <property type="entry name" value="POGO TRANSPOSABLE ELEMENT WITH KRAB DOMAIN"/>
    <property type="match status" value="1"/>
</dbReference>
<dbReference type="InterPro" id="IPR004875">
    <property type="entry name" value="DDE_SF_endonuclease_dom"/>
</dbReference>
<dbReference type="Proteomes" id="UP001652625">
    <property type="component" value="Chromosome 12"/>
</dbReference>
<dbReference type="Pfam" id="PF03184">
    <property type="entry name" value="DDE_1"/>
    <property type="match status" value="1"/>
</dbReference>
<sequence length="322" mass="36107">MALAVSAIGNSIPPYFIFPRVNFKSHFICDGPIGCDGSAHSSGWMTETNFLKYIKHFSIHARCSNDRPCLVLIDNHSSHLDAAVLDFCKENGITFLSFPAHCSHKLQPLDRSVYGPFEKFVNSACDAWVTVNKQTMTIYDIPGIVKAALPNAITPRNIISGFQATGIYPFNRDIFPESDFLPSYLTDRPDPSTKMSSVDFSITKQTPKNKVSAVDCKQTPSNGVLSVDCKQKKFKKFNSNESKYKKGNFPNLDSTSGASLNSSLIQSPEEVRPFEKAQPRKNNLNKLRNRKRIFAILTDTPVKKALQRHRKQQKKKTEGLKK</sequence>
<dbReference type="InterPro" id="IPR050863">
    <property type="entry name" value="CenT-Element_Derived"/>
</dbReference>